<dbReference type="EMBL" id="BMYV01000001">
    <property type="protein sequence ID" value="GGX61439.1"/>
    <property type="molecule type" value="Genomic_DNA"/>
</dbReference>
<feature type="chain" id="PRO_5037663595" description="DUF3035 domain-containing protein" evidence="2">
    <location>
        <begin position="27"/>
        <end position="179"/>
    </location>
</feature>
<reference evidence="3 4" key="1">
    <citation type="journal article" date="2014" name="Int. J. Syst. Evol. Microbiol.">
        <title>Complete genome sequence of Corynebacterium casei LMG S-19264T (=DSM 44701T), isolated from a smear-ripened cheese.</title>
        <authorList>
            <consortium name="US DOE Joint Genome Institute (JGI-PGF)"/>
            <person name="Walter F."/>
            <person name="Albersmeier A."/>
            <person name="Kalinowski J."/>
            <person name="Ruckert C."/>
        </authorList>
    </citation>
    <scope>NUCLEOTIDE SEQUENCE [LARGE SCALE GENOMIC DNA]</scope>
    <source>
        <strain evidence="3 4">KCTC 23968</strain>
    </source>
</reference>
<dbReference type="RefSeq" id="WP_189581938.1">
    <property type="nucleotide sequence ID" value="NZ_BMYV01000001.1"/>
</dbReference>
<dbReference type="AlphaFoldDB" id="A0A918NEJ1"/>
<keyword evidence="4" id="KW-1185">Reference proteome</keyword>
<feature type="region of interest" description="Disordered" evidence="1">
    <location>
        <begin position="136"/>
        <end position="179"/>
    </location>
</feature>
<dbReference type="Pfam" id="PF11233">
    <property type="entry name" value="DUF3035"/>
    <property type="match status" value="1"/>
</dbReference>
<feature type="signal peptide" evidence="2">
    <location>
        <begin position="1"/>
        <end position="26"/>
    </location>
</feature>
<gene>
    <name evidence="3" type="primary">bamF</name>
    <name evidence="3" type="ORF">GCM10011309_09240</name>
</gene>
<sequence length="179" mass="18745">MRTTLLLSALASAALVATGCTSTSRALGLEKSAPNEFNILTKAPLIIPPEYNLRPPALGASSADNNYTQRTAREALLGDIDDAEPSRGELALMAKAGVNRANPEIRLEIDGANSVERKSAGFTSRVLFWKNGQVVDAQGNPAPIDPDVEARRVESVNSATGGGDVEISKRPGGPKLPGL</sequence>
<evidence type="ECO:0000313" key="3">
    <source>
        <dbReference type="EMBL" id="GGX61439.1"/>
    </source>
</evidence>
<organism evidence="3 4">
    <name type="scientific">Litorimonas cladophorae</name>
    <dbReference type="NCBI Taxonomy" id="1220491"/>
    <lineage>
        <taxon>Bacteria</taxon>
        <taxon>Pseudomonadati</taxon>
        <taxon>Pseudomonadota</taxon>
        <taxon>Alphaproteobacteria</taxon>
        <taxon>Maricaulales</taxon>
        <taxon>Robiginitomaculaceae</taxon>
    </lineage>
</organism>
<evidence type="ECO:0000256" key="2">
    <source>
        <dbReference type="SAM" id="SignalP"/>
    </source>
</evidence>
<dbReference type="Proteomes" id="UP000600865">
    <property type="component" value="Unassembled WGS sequence"/>
</dbReference>
<accession>A0A918NEJ1</accession>
<proteinExistence type="predicted"/>
<evidence type="ECO:0008006" key="5">
    <source>
        <dbReference type="Google" id="ProtNLM"/>
    </source>
</evidence>
<evidence type="ECO:0000313" key="4">
    <source>
        <dbReference type="Proteomes" id="UP000600865"/>
    </source>
</evidence>
<protein>
    <recommendedName>
        <fullName evidence="5">DUF3035 domain-containing protein</fullName>
    </recommendedName>
</protein>
<dbReference type="PROSITE" id="PS51257">
    <property type="entry name" value="PROKAR_LIPOPROTEIN"/>
    <property type="match status" value="1"/>
</dbReference>
<dbReference type="InterPro" id="IPR021395">
    <property type="entry name" value="DUF3035"/>
</dbReference>
<name>A0A918NEJ1_9PROT</name>
<keyword evidence="2" id="KW-0732">Signal</keyword>
<evidence type="ECO:0000256" key="1">
    <source>
        <dbReference type="SAM" id="MobiDB-lite"/>
    </source>
</evidence>
<comment type="caution">
    <text evidence="3">The sequence shown here is derived from an EMBL/GenBank/DDBJ whole genome shotgun (WGS) entry which is preliminary data.</text>
</comment>